<dbReference type="GO" id="GO:0005615">
    <property type="term" value="C:extracellular space"/>
    <property type="evidence" value="ECO:0007669"/>
    <property type="project" value="TreeGrafter"/>
</dbReference>
<dbReference type="PANTHER" id="PTHR24023">
    <property type="entry name" value="COLLAGEN ALPHA"/>
    <property type="match status" value="1"/>
</dbReference>
<comment type="caution">
    <text evidence="2">The sequence shown here is derived from an EMBL/GenBank/DDBJ whole genome shotgun (WGS) entry which is preliminary data.</text>
</comment>
<evidence type="ECO:0000256" key="1">
    <source>
        <dbReference type="SAM" id="MobiDB-lite"/>
    </source>
</evidence>
<dbReference type="AlphaFoldDB" id="A0A9J6P771"/>
<dbReference type="Gene3D" id="1.20.5.320">
    <property type="entry name" value="6-Phosphogluconate Dehydrogenase, domain 3"/>
    <property type="match status" value="1"/>
</dbReference>
<dbReference type="GO" id="GO:0031012">
    <property type="term" value="C:extracellular matrix"/>
    <property type="evidence" value="ECO:0007669"/>
    <property type="project" value="TreeGrafter"/>
</dbReference>
<dbReference type="EMBL" id="JAGSOJ010000004">
    <property type="protein sequence ID" value="MCM1991809.1"/>
    <property type="molecule type" value="Genomic_DNA"/>
</dbReference>
<evidence type="ECO:0000313" key="2">
    <source>
        <dbReference type="EMBL" id="MCM1991809.1"/>
    </source>
</evidence>
<reference evidence="2" key="2">
    <citation type="submission" date="2021-04" db="EMBL/GenBank/DDBJ databases">
        <authorList>
            <person name="Dong X."/>
        </authorList>
    </citation>
    <scope>NUCLEOTIDE SEQUENCE</scope>
    <source>
        <strain evidence="2">ZWT</strain>
    </source>
</reference>
<protein>
    <submittedName>
        <fullName evidence="2">Collagen-like protein</fullName>
    </submittedName>
</protein>
<reference evidence="2" key="1">
    <citation type="journal article" date="2021" name="mSystems">
        <title>Bacteria and Archaea Synergistically Convert Glycine Betaine to Biogenic Methane in the Formosa Cold Seep of the South China Sea.</title>
        <authorList>
            <person name="Li L."/>
            <person name="Zhang W."/>
            <person name="Zhang S."/>
            <person name="Song L."/>
            <person name="Sun Q."/>
            <person name="Zhang H."/>
            <person name="Xiang H."/>
            <person name="Dong X."/>
        </authorList>
    </citation>
    <scope>NUCLEOTIDE SEQUENCE</scope>
    <source>
        <strain evidence="2">ZWT</strain>
    </source>
</reference>
<keyword evidence="2" id="KW-0176">Collagen</keyword>
<feature type="compositionally biased region" description="Low complexity" evidence="1">
    <location>
        <begin position="99"/>
        <end position="117"/>
    </location>
</feature>
<keyword evidence="3" id="KW-1185">Reference proteome</keyword>
<dbReference type="InterPro" id="IPR008160">
    <property type="entry name" value="Collagen"/>
</dbReference>
<dbReference type="Proteomes" id="UP001056429">
    <property type="component" value="Unassembled WGS sequence"/>
</dbReference>
<proteinExistence type="predicted"/>
<evidence type="ECO:0000313" key="3">
    <source>
        <dbReference type="Proteomes" id="UP001056429"/>
    </source>
</evidence>
<dbReference type="RefSeq" id="WP_250860945.1">
    <property type="nucleotide sequence ID" value="NZ_JAGSOJ010000004.1"/>
</dbReference>
<dbReference type="Pfam" id="PF01391">
    <property type="entry name" value="Collagen"/>
    <property type="match status" value="1"/>
</dbReference>
<dbReference type="PANTHER" id="PTHR24023:SF1082">
    <property type="entry name" value="COLLAGEN TRIPLE HELIX REPEAT"/>
    <property type="match status" value="1"/>
</dbReference>
<gene>
    <name evidence="2" type="ORF">KDK92_18885</name>
</gene>
<feature type="region of interest" description="Disordered" evidence="1">
    <location>
        <begin position="63"/>
        <end position="124"/>
    </location>
</feature>
<sequence>MKDNDYLMNKRCYDEYDCDCDCDCDCNCNCNCDCDCCCPGPPGPPGPRGPKGCPGERGPRGCRGPKGDKGERGVQGIEGPKGRPGKQGVQGARGPQGIQGPTGDQGVQGVQGVQGAQGDRGPQGPPGKCFMIKCKCIEQIRNILQQLAIIGDVCVRLRLCDCCVKKGTVVSVDCLGGLVTIEECSKYECISICKIISVELMCCGDKFSRFKPPVKPLCLPEPPLVTCEVICEASIRYKLAHIGIGNCVEVELCCGTVICGEITCIQVGVLILNDDIAISTCAINVIKCCC</sequence>
<accession>A0A9J6P771</accession>
<name>A0A9J6P771_9CLOT</name>
<dbReference type="InterPro" id="IPR050149">
    <property type="entry name" value="Collagen_superfamily"/>
</dbReference>
<organism evidence="2 3">
    <name type="scientific">Oceanirhabdus seepicola</name>
    <dbReference type="NCBI Taxonomy" id="2828781"/>
    <lineage>
        <taxon>Bacteria</taxon>
        <taxon>Bacillati</taxon>
        <taxon>Bacillota</taxon>
        <taxon>Clostridia</taxon>
        <taxon>Eubacteriales</taxon>
        <taxon>Clostridiaceae</taxon>
        <taxon>Oceanirhabdus</taxon>
    </lineage>
</organism>